<dbReference type="NCBIfam" id="NF007538">
    <property type="entry name" value="PRK10150.1"/>
    <property type="match status" value="1"/>
</dbReference>
<dbReference type="GO" id="GO:0019391">
    <property type="term" value="P:glucuronoside catabolic process"/>
    <property type="evidence" value="ECO:0007669"/>
    <property type="project" value="TreeGrafter"/>
</dbReference>
<dbReference type="PRINTS" id="PR00132">
    <property type="entry name" value="GLHYDRLASE2"/>
</dbReference>
<sequence>MADLPANALREVVSLDGIWNFALAASPNLNDDPAWTRTLPSTLQAPVPASYNDIFTEREIQKHVGWVFYQRSVTLPFSWRDNLVIIRVGAATHRGRVYVNDTFVVEHHGGYMPFEADITSIIQPGETFRLTIAVNNELTWETVPPGEIEVAADGTRKQIVRHDFFNYSGLHRSVQLCCVPKNHITDVRVVTDVINSGKTGTVEYQVTTTQLARSNNRVKVALVDEAGSTVAEAMGAQGTLTVDSVQLWQPGAAYLYHLHVRLFPSAVPIAADEYKVNVGIRTVKVVGRQIHINEKPFYFTGFGKHEDYPVRGKGHDAAFMVHDYQLLKWMGANSFRTSHYPYDEAWLDYADRHGVVVINETPAVGMNLAIMAGWHGKAHKPTFSPDTCSDVTRKNHEHALRELIQRDKNHPCVVMWVIANEPSSHEETSRQYFEPLTVLARELDPTRPIGYANEKQAGPKEDKIIDLFDVICLNRYYGWYIFTGDLSGAEKGLEAELREWEAMYGKPIIMTEYGADTLAGLHTVGDVPWTEDYQMTHRVFDRIGSVVGEHVWNFADFQTPTDFILRIDGNKKGVFTRDRKPKAAARTLRKRWLDLQNRLDRTSR</sequence>
<dbReference type="RefSeq" id="XP_046017624.1">
    <property type="nucleotide sequence ID" value="XM_046159932.1"/>
</dbReference>
<dbReference type="OrthoDB" id="408532at2759"/>
<evidence type="ECO:0000259" key="9">
    <source>
        <dbReference type="Pfam" id="PF02837"/>
    </source>
</evidence>
<dbReference type="Pfam" id="PF02837">
    <property type="entry name" value="Glyco_hydro_2_N"/>
    <property type="match status" value="1"/>
</dbReference>
<proteinExistence type="inferred from homology"/>
<evidence type="ECO:0000256" key="5">
    <source>
        <dbReference type="ARBA" id="ARBA00023295"/>
    </source>
</evidence>
<feature type="domain" description="Glycosyl hydrolases family 2 sugar binding" evidence="9">
    <location>
        <begin position="14"/>
        <end position="180"/>
    </location>
</feature>
<dbReference type="Gene3D" id="3.20.20.80">
    <property type="entry name" value="Glycosidases"/>
    <property type="match status" value="1"/>
</dbReference>
<dbReference type="PANTHER" id="PTHR10066:SF67">
    <property type="entry name" value="BETA-GLUCURONIDASE"/>
    <property type="match status" value="1"/>
</dbReference>
<dbReference type="EC" id="3.2.1.31" evidence="2"/>
<dbReference type="InterPro" id="IPR023232">
    <property type="entry name" value="Glyco_hydro_2_AS"/>
</dbReference>
<gene>
    <name evidence="10" type="ORF">B0I36DRAFT_370665</name>
</gene>
<dbReference type="PANTHER" id="PTHR10066">
    <property type="entry name" value="BETA-GLUCURONIDASE"/>
    <property type="match status" value="1"/>
</dbReference>
<feature type="domain" description="Glycoside hydrolase family 2 catalytic" evidence="8">
    <location>
        <begin position="283"/>
        <end position="596"/>
    </location>
</feature>
<evidence type="ECO:0000259" key="8">
    <source>
        <dbReference type="Pfam" id="PF02836"/>
    </source>
</evidence>
<evidence type="ECO:0000256" key="1">
    <source>
        <dbReference type="ARBA" id="ARBA00007401"/>
    </source>
</evidence>
<evidence type="ECO:0000313" key="11">
    <source>
        <dbReference type="Proteomes" id="UP000756346"/>
    </source>
</evidence>
<dbReference type="GO" id="GO:0005975">
    <property type="term" value="P:carbohydrate metabolic process"/>
    <property type="evidence" value="ECO:0007669"/>
    <property type="project" value="InterPro"/>
</dbReference>
<dbReference type="InterPro" id="IPR008979">
    <property type="entry name" value="Galactose-bd-like_sf"/>
</dbReference>
<dbReference type="InterPro" id="IPR017853">
    <property type="entry name" value="GH"/>
</dbReference>
<dbReference type="AlphaFoldDB" id="A0A9P9BYZ3"/>
<dbReference type="Proteomes" id="UP000756346">
    <property type="component" value="Unassembled WGS sequence"/>
</dbReference>
<organism evidence="10 11">
    <name type="scientific">Microdochium trichocladiopsis</name>
    <dbReference type="NCBI Taxonomy" id="1682393"/>
    <lineage>
        <taxon>Eukaryota</taxon>
        <taxon>Fungi</taxon>
        <taxon>Dikarya</taxon>
        <taxon>Ascomycota</taxon>
        <taxon>Pezizomycotina</taxon>
        <taxon>Sordariomycetes</taxon>
        <taxon>Xylariomycetidae</taxon>
        <taxon>Xylariales</taxon>
        <taxon>Microdochiaceae</taxon>
        <taxon>Microdochium</taxon>
    </lineage>
</organism>
<dbReference type="InterPro" id="IPR006103">
    <property type="entry name" value="Glyco_hydro_2_cat"/>
</dbReference>
<dbReference type="InterPro" id="IPR023230">
    <property type="entry name" value="Glyco_hydro_2_CS"/>
</dbReference>
<dbReference type="SUPFAM" id="SSF49303">
    <property type="entry name" value="beta-Galactosidase/glucuronidase domain"/>
    <property type="match status" value="1"/>
</dbReference>
<evidence type="ECO:0000256" key="6">
    <source>
        <dbReference type="RuleBase" id="RU361154"/>
    </source>
</evidence>
<evidence type="ECO:0000259" key="7">
    <source>
        <dbReference type="Pfam" id="PF00703"/>
    </source>
</evidence>
<dbReference type="Gene3D" id="2.60.40.10">
    <property type="entry name" value="Immunoglobulins"/>
    <property type="match status" value="1"/>
</dbReference>
<dbReference type="InterPro" id="IPR006104">
    <property type="entry name" value="Glyco_hydro_2_N"/>
</dbReference>
<dbReference type="EMBL" id="JAGTJQ010000001">
    <property type="protein sequence ID" value="KAH7039569.1"/>
    <property type="molecule type" value="Genomic_DNA"/>
</dbReference>
<dbReference type="SUPFAM" id="SSF49785">
    <property type="entry name" value="Galactose-binding domain-like"/>
    <property type="match status" value="1"/>
</dbReference>
<dbReference type="InterPro" id="IPR036156">
    <property type="entry name" value="Beta-gal/glucu_dom_sf"/>
</dbReference>
<accession>A0A9P9BYZ3</accession>
<dbReference type="PROSITE" id="PS00719">
    <property type="entry name" value="GLYCOSYL_HYDROL_F2_1"/>
    <property type="match status" value="1"/>
</dbReference>
<comment type="caution">
    <text evidence="10">The sequence shown here is derived from an EMBL/GenBank/DDBJ whole genome shotgun (WGS) entry which is preliminary data.</text>
</comment>
<reference evidence="10" key="1">
    <citation type="journal article" date="2021" name="Nat. Commun.">
        <title>Genetic determinants of endophytism in the Arabidopsis root mycobiome.</title>
        <authorList>
            <person name="Mesny F."/>
            <person name="Miyauchi S."/>
            <person name="Thiergart T."/>
            <person name="Pickel B."/>
            <person name="Atanasova L."/>
            <person name="Karlsson M."/>
            <person name="Huettel B."/>
            <person name="Barry K.W."/>
            <person name="Haridas S."/>
            <person name="Chen C."/>
            <person name="Bauer D."/>
            <person name="Andreopoulos W."/>
            <person name="Pangilinan J."/>
            <person name="LaButti K."/>
            <person name="Riley R."/>
            <person name="Lipzen A."/>
            <person name="Clum A."/>
            <person name="Drula E."/>
            <person name="Henrissat B."/>
            <person name="Kohler A."/>
            <person name="Grigoriev I.V."/>
            <person name="Martin F.M."/>
            <person name="Hacquard S."/>
        </authorList>
    </citation>
    <scope>NUCLEOTIDE SEQUENCE</scope>
    <source>
        <strain evidence="10">MPI-CAGE-CH-0230</strain>
    </source>
</reference>
<keyword evidence="11" id="KW-1185">Reference proteome</keyword>
<dbReference type="InterPro" id="IPR013783">
    <property type="entry name" value="Ig-like_fold"/>
</dbReference>
<dbReference type="GO" id="GO:0004566">
    <property type="term" value="F:beta-glucuronidase activity"/>
    <property type="evidence" value="ECO:0007669"/>
    <property type="project" value="UniProtKB-EC"/>
</dbReference>
<dbReference type="FunFam" id="3.20.20.80:FF:000080">
    <property type="entry name" value="Beta-glucuronidase UidA"/>
    <property type="match status" value="1"/>
</dbReference>
<dbReference type="Pfam" id="PF02836">
    <property type="entry name" value="Glyco_hydro_2_C"/>
    <property type="match status" value="1"/>
</dbReference>
<dbReference type="InterPro" id="IPR006101">
    <property type="entry name" value="Glyco_hydro_2"/>
</dbReference>
<name>A0A9P9BYZ3_9PEZI</name>
<dbReference type="PROSITE" id="PS00608">
    <property type="entry name" value="GLYCOSYL_HYDROL_F2_2"/>
    <property type="match status" value="1"/>
</dbReference>
<feature type="domain" description="Glycoside hydrolase family 2 immunoglobulin-like beta-sandwich" evidence="7">
    <location>
        <begin position="183"/>
        <end position="281"/>
    </location>
</feature>
<keyword evidence="5 6" id="KW-0326">Glycosidase</keyword>
<dbReference type="GO" id="GO:0030246">
    <property type="term" value="F:carbohydrate binding"/>
    <property type="evidence" value="ECO:0007669"/>
    <property type="project" value="TreeGrafter"/>
</dbReference>
<keyword evidence="4 6" id="KW-0378">Hydrolase</keyword>
<dbReference type="GeneID" id="70189478"/>
<comment type="similarity">
    <text evidence="1 6">Belongs to the glycosyl hydrolase 2 family.</text>
</comment>
<dbReference type="Pfam" id="PF00703">
    <property type="entry name" value="Glyco_hydro_2"/>
    <property type="match status" value="1"/>
</dbReference>
<evidence type="ECO:0000256" key="4">
    <source>
        <dbReference type="ARBA" id="ARBA00022801"/>
    </source>
</evidence>
<dbReference type="SUPFAM" id="SSF51445">
    <property type="entry name" value="(Trans)glycosidases"/>
    <property type="match status" value="1"/>
</dbReference>
<dbReference type="InterPro" id="IPR006102">
    <property type="entry name" value="Ig-like_GH2"/>
</dbReference>
<evidence type="ECO:0000256" key="2">
    <source>
        <dbReference type="ARBA" id="ARBA00012761"/>
    </source>
</evidence>
<dbReference type="Gene3D" id="2.60.120.260">
    <property type="entry name" value="Galactose-binding domain-like"/>
    <property type="match status" value="1"/>
</dbReference>
<evidence type="ECO:0000313" key="10">
    <source>
        <dbReference type="EMBL" id="KAH7039569.1"/>
    </source>
</evidence>
<protein>
    <recommendedName>
        <fullName evidence="3">Beta-glucuronidase</fullName>
        <ecNumber evidence="2">3.2.1.31</ecNumber>
    </recommendedName>
</protein>
<evidence type="ECO:0000256" key="3">
    <source>
        <dbReference type="ARBA" id="ARBA00016205"/>
    </source>
</evidence>